<dbReference type="PANTHER" id="PTHR22926:SF3">
    <property type="entry name" value="UNDECAPRENYL-PHOSPHATE ALPHA-N-ACETYLGLUCOSAMINYL 1-PHOSPHATE TRANSFERASE"/>
    <property type="match status" value="1"/>
</dbReference>
<feature type="transmembrane region" description="Helical" evidence="7">
    <location>
        <begin position="118"/>
        <end position="139"/>
    </location>
</feature>
<keyword evidence="5 7" id="KW-1133">Transmembrane helix</keyword>
<feature type="transmembrane region" description="Helical" evidence="7">
    <location>
        <begin position="214"/>
        <end position="238"/>
    </location>
</feature>
<keyword evidence="2" id="KW-1003">Cell membrane</keyword>
<accession>A0ABU9W6J7</accession>
<evidence type="ECO:0000256" key="4">
    <source>
        <dbReference type="ARBA" id="ARBA00022692"/>
    </source>
</evidence>
<dbReference type="PANTHER" id="PTHR22926">
    <property type="entry name" value="PHOSPHO-N-ACETYLMURAMOYL-PENTAPEPTIDE-TRANSFERASE"/>
    <property type="match status" value="1"/>
</dbReference>
<evidence type="ECO:0000313" key="9">
    <source>
        <dbReference type="Proteomes" id="UP001425155"/>
    </source>
</evidence>
<keyword evidence="6 7" id="KW-0472">Membrane</keyword>
<feature type="transmembrane region" description="Helical" evidence="7">
    <location>
        <begin position="50"/>
        <end position="71"/>
    </location>
</feature>
<feature type="transmembrane region" description="Helical" evidence="7">
    <location>
        <begin position="151"/>
        <end position="183"/>
    </location>
</feature>
<evidence type="ECO:0000256" key="6">
    <source>
        <dbReference type="ARBA" id="ARBA00023136"/>
    </source>
</evidence>
<organism evidence="8 9">
    <name type="scientific">Leifsonia stereocauli</name>
    <dbReference type="NCBI Taxonomy" id="3134136"/>
    <lineage>
        <taxon>Bacteria</taxon>
        <taxon>Bacillati</taxon>
        <taxon>Actinomycetota</taxon>
        <taxon>Actinomycetes</taxon>
        <taxon>Micrococcales</taxon>
        <taxon>Microbacteriaceae</taxon>
        <taxon>Leifsonia</taxon>
    </lineage>
</organism>
<evidence type="ECO:0000256" key="3">
    <source>
        <dbReference type="ARBA" id="ARBA00022679"/>
    </source>
</evidence>
<gene>
    <name evidence="8" type="ORF">WJX64_13735</name>
</gene>
<keyword evidence="4 7" id="KW-0812">Transmembrane</keyword>
<sequence>MLGVVAGTSISISIDPAGGPYPLAIIIAAVLAGSLGFLEDLRGLPIAVRAASQLGVGLIVVVAVSSCWWWVPVGGLAIAAYMNIANFMDGVNGMSSVHGFIVGLAVATIGFTGLGPTWMIPAGLVLAGSFIAFLPWNLLPPRVFLGDVGSYVLGAVIATILVSAAMSGVPLLTLLSMVAVYLADTGYTLLSRIARGERWYESHRQHVYHRLEDLGFGHLTCTAIVGGATAVCASIGILSAGSGYWLLPILAIVAICGGYISLPVIFARKQVPRT</sequence>
<evidence type="ECO:0000256" key="7">
    <source>
        <dbReference type="SAM" id="Phobius"/>
    </source>
</evidence>
<comment type="caution">
    <text evidence="8">The sequence shown here is derived from an EMBL/GenBank/DDBJ whole genome shotgun (WGS) entry which is preliminary data.</text>
</comment>
<dbReference type="EMBL" id="JBCLVG010000002">
    <property type="protein sequence ID" value="MEN1947615.1"/>
    <property type="molecule type" value="Genomic_DNA"/>
</dbReference>
<protein>
    <submittedName>
        <fullName evidence="8">UDP-phosphate glycosyltransferase</fullName>
    </submittedName>
</protein>
<comment type="subcellular location">
    <subcellularLocation>
        <location evidence="1">Cell membrane</location>
        <topology evidence="1">Multi-pass membrane protein</topology>
    </subcellularLocation>
</comment>
<evidence type="ECO:0000256" key="5">
    <source>
        <dbReference type="ARBA" id="ARBA00022989"/>
    </source>
</evidence>
<proteinExistence type="predicted"/>
<reference evidence="8 9" key="1">
    <citation type="submission" date="2024-03" db="EMBL/GenBank/DDBJ databases">
        <title>YIM 134122 draft genome.</title>
        <authorList>
            <person name="Zuo S."/>
            <person name="Xiong L."/>
        </authorList>
    </citation>
    <scope>NUCLEOTIDE SEQUENCE [LARGE SCALE GENOMIC DNA]</scope>
    <source>
        <strain evidence="8 9">YIM 134122</strain>
    </source>
</reference>
<name>A0ABU9W6J7_9MICO</name>
<dbReference type="Proteomes" id="UP001425155">
    <property type="component" value="Unassembled WGS sequence"/>
</dbReference>
<evidence type="ECO:0000256" key="2">
    <source>
        <dbReference type="ARBA" id="ARBA00022475"/>
    </source>
</evidence>
<dbReference type="InterPro" id="IPR000715">
    <property type="entry name" value="Glycosyl_transferase_4"/>
</dbReference>
<feature type="transmembrane region" description="Helical" evidence="7">
    <location>
        <begin position="91"/>
        <end position="111"/>
    </location>
</feature>
<feature type="transmembrane region" description="Helical" evidence="7">
    <location>
        <begin position="20"/>
        <end position="38"/>
    </location>
</feature>
<feature type="transmembrane region" description="Helical" evidence="7">
    <location>
        <begin position="244"/>
        <end position="267"/>
    </location>
</feature>
<dbReference type="RefSeq" id="WP_342114985.1">
    <property type="nucleotide sequence ID" value="NZ_JBCAUN010000002.1"/>
</dbReference>
<evidence type="ECO:0000256" key="1">
    <source>
        <dbReference type="ARBA" id="ARBA00004651"/>
    </source>
</evidence>
<keyword evidence="3" id="KW-0808">Transferase</keyword>
<keyword evidence="9" id="KW-1185">Reference proteome</keyword>
<evidence type="ECO:0000313" key="8">
    <source>
        <dbReference type="EMBL" id="MEN1947615.1"/>
    </source>
</evidence>
<dbReference type="Pfam" id="PF00953">
    <property type="entry name" value="Glycos_transf_4"/>
    <property type="match status" value="1"/>
</dbReference>